<dbReference type="Proteomes" id="UP000734854">
    <property type="component" value="Unassembled WGS sequence"/>
</dbReference>
<feature type="compositionally biased region" description="Pro residues" evidence="1">
    <location>
        <begin position="499"/>
        <end position="513"/>
    </location>
</feature>
<feature type="transmembrane region" description="Helical" evidence="2">
    <location>
        <begin position="64"/>
        <end position="82"/>
    </location>
</feature>
<dbReference type="PANTHER" id="PTHR33414">
    <property type="entry name" value="PROTEIN PLASTID MOVEMENT IMPAIRED 1-RELATED 1"/>
    <property type="match status" value="1"/>
</dbReference>
<dbReference type="AlphaFoldDB" id="A0A8J5EXG1"/>
<evidence type="ECO:0000256" key="2">
    <source>
        <dbReference type="SAM" id="Phobius"/>
    </source>
</evidence>
<feature type="transmembrane region" description="Helical" evidence="2">
    <location>
        <begin position="30"/>
        <end position="57"/>
    </location>
</feature>
<dbReference type="Pfam" id="PF10358">
    <property type="entry name" value="NT-C2"/>
    <property type="match status" value="1"/>
</dbReference>
<feature type="domain" description="C2 NT-type" evidence="3">
    <location>
        <begin position="276"/>
        <end position="425"/>
    </location>
</feature>
<evidence type="ECO:0000313" key="4">
    <source>
        <dbReference type="EMBL" id="KAG6475491.1"/>
    </source>
</evidence>
<reference evidence="4 5" key="1">
    <citation type="submission" date="2020-08" db="EMBL/GenBank/DDBJ databases">
        <title>Plant Genome Project.</title>
        <authorList>
            <person name="Zhang R.-G."/>
        </authorList>
    </citation>
    <scope>NUCLEOTIDE SEQUENCE [LARGE SCALE GENOMIC DNA]</scope>
    <source>
        <tissue evidence="4">Rhizome</tissue>
    </source>
</reference>
<feature type="compositionally biased region" description="Low complexity" evidence="1">
    <location>
        <begin position="203"/>
        <end position="212"/>
    </location>
</feature>
<keyword evidence="2" id="KW-1133">Transmembrane helix</keyword>
<feature type="region of interest" description="Disordered" evidence="1">
    <location>
        <begin position="432"/>
        <end position="451"/>
    </location>
</feature>
<dbReference type="PANTHER" id="PTHR33414:SF2">
    <property type="entry name" value="PROTEIN PLASTID MOVEMENT IMPAIRED 1"/>
    <property type="match status" value="1"/>
</dbReference>
<protein>
    <recommendedName>
        <fullName evidence="3">C2 NT-type domain-containing protein</fullName>
    </recommendedName>
</protein>
<dbReference type="EMBL" id="JACMSC010000018">
    <property type="protein sequence ID" value="KAG6475491.1"/>
    <property type="molecule type" value="Genomic_DNA"/>
</dbReference>
<sequence>MMQCSSKVGLKGALFRPNTNSMDPRPMICLLPVICLLPFIPMHFTIHLRIISAFFLVWPDLFKLLLLSADLPFFAVLAFATLPRQAEATVFFAIHSDGDTSDARIPSGDRVLALLPPDPEETGGRGDLEESSTALAFFWKPPPGRQQLHQNLIASPMAGGGKDSNAQLLHELDALTHTMYQSHTARRTASLVLPRGGAGGTTSTGDAVTAPAPSEPRPRSRRMSMSPWRSRPKSQNEAEHGDADDRRPPAKQQSLPSATEAADKKGIWGWKPMRALSHIGMQRLSCLFSVEVVAIQGLPASMNGLRLLVSVRKKETKDGALQTMPSRVLQGAADFEETLFVRCHVYCSGRPLKFEPRPFLIFAMAIDAPELDFGRSTVDLSQMVKESMEKSFEGARVRQWNSSLPLAGKAKGGEIVVKLSFQIMEDGGVGLYKQPESGGGRSKGKESSFSFARKKTKSSFSISSPKITRSDLERPLTLTESSAVDPNEIEEFSLDDPAPQAPPPAAPQAPPQNPDDLDLPDFEVVDKGIEIQGEKEKRNEKEEEEEAESVEVASAASSEVVKEVVVHDSAHLNRLTELDAIAQQIKALESLMIKDEINPSKEEQEGESQPLDAEEDAVTREFLQLLELEDEEDLALNLFDKIPQPETDLGKGNDAGDKGVYVSDLGKGLGSVVQTRDGGYLAATNPFDAPVARKETPKLAMQISKPFILGDQNLTSGFDLFQKLASIGVEELGAKLQSLTSMDELMGKTAEQIAFEGMASSIISGRSKEGASSSAAKTVALLKTMAAALGDGRKERILTGIWNAREEPVAAEEILAFALQKIEAMAVEALKIQAGMAEEEAPFEVSAVLPNKAEKHPLDSAIPPEGWESTLAGAKSVTMLVVVQLRDPLRRYETVGAPAIAVIQASKLEAGGRDEEEEEAKYKVGSLHVGGMRMRTGGGARRSGWDGERQRLTARQWLVAYGLGKAGKKKAASAAPGKEAVWSLSSRIMADMWLKPMRNPDVKIPDQ</sequence>
<feature type="region of interest" description="Disordered" evidence="1">
    <location>
        <begin position="186"/>
        <end position="263"/>
    </location>
</feature>
<evidence type="ECO:0000256" key="1">
    <source>
        <dbReference type="SAM" id="MobiDB-lite"/>
    </source>
</evidence>
<proteinExistence type="predicted"/>
<organism evidence="4 5">
    <name type="scientific">Zingiber officinale</name>
    <name type="common">Ginger</name>
    <name type="synonym">Amomum zingiber</name>
    <dbReference type="NCBI Taxonomy" id="94328"/>
    <lineage>
        <taxon>Eukaryota</taxon>
        <taxon>Viridiplantae</taxon>
        <taxon>Streptophyta</taxon>
        <taxon>Embryophyta</taxon>
        <taxon>Tracheophyta</taxon>
        <taxon>Spermatophyta</taxon>
        <taxon>Magnoliopsida</taxon>
        <taxon>Liliopsida</taxon>
        <taxon>Zingiberales</taxon>
        <taxon>Zingiberaceae</taxon>
        <taxon>Zingiber</taxon>
    </lineage>
</organism>
<evidence type="ECO:0000313" key="5">
    <source>
        <dbReference type="Proteomes" id="UP000734854"/>
    </source>
</evidence>
<feature type="compositionally biased region" description="Basic and acidic residues" evidence="1">
    <location>
        <begin position="524"/>
        <end position="541"/>
    </location>
</feature>
<dbReference type="Pfam" id="PF21745">
    <property type="entry name" value="PMI1_PMIR1-2_C"/>
    <property type="match status" value="1"/>
</dbReference>
<feature type="region of interest" description="Disordered" evidence="1">
    <location>
        <begin position="460"/>
        <end position="558"/>
    </location>
</feature>
<keyword evidence="2" id="KW-0812">Transmembrane</keyword>
<gene>
    <name evidence="4" type="ORF">ZIOFF_064713</name>
</gene>
<keyword evidence="5" id="KW-1185">Reference proteome</keyword>
<evidence type="ECO:0000259" key="3">
    <source>
        <dbReference type="PROSITE" id="PS51840"/>
    </source>
</evidence>
<dbReference type="InterPro" id="IPR048972">
    <property type="entry name" value="PMI1_PMIR1-2_C"/>
</dbReference>
<keyword evidence="2" id="KW-0472">Membrane</keyword>
<accession>A0A8J5EXG1</accession>
<feature type="compositionally biased region" description="Basic and acidic residues" evidence="1">
    <location>
        <begin position="234"/>
        <end position="248"/>
    </location>
</feature>
<dbReference type="InterPro" id="IPR039614">
    <property type="entry name" value="PMI1-like"/>
</dbReference>
<dbReference type="PROSITE" id="PS51840">
    <property type="entry name" value="C2_NT"/>
    <property type="match status" value="1"/>
</dbReference>
<name>A0A8J5EXG1_ZINOF</name>
<comment type="caution">
    <text evidence="4">The sequence shown here is derived from an EMBL/GenBank/DDBJ whole genome shotgun (WGS) entry which is preliminary data.</text>
</comment>
<dbReference type="InterPro" id="IPR019448">
    <property type="entry name" value="NT-C2"/>
</dbReference>